<dbReference type="InterPro" id="IPR027443">
    <property type="entry name" value="IPNS-like_sf"/>
</dbReference>
<comment type="caution">
    <text evidence="5">The sequence shown here is derived from an EMBL/GenBank/DDBJ whole genome shotgun (WGS) entry which is preliminary data.</text>
</comment>
<evidence type="ECO:0000313" key="6">
    <source>
        <dbReference type="Proteomes" id="UP000436088"/>
    </source>
</evidence>
<dbReference type="GO" id="GO:0016491">
    <property type="term" value="F:oxidoreductase activity"/>
    <property type="evidence" value="ECO:0007669"/>
    <property type="project" value="UniProtKB-KW"/>
</dbReference>
<dbReference type="GO" id="GO:0046872">
    <property type="term" value="F:metal ion binding"/>
    <property type="evidence" value="ECO:0007669"/>
    <property type="project" value="UniProtKB-KW"/>
</dbReference>
<dbReference type="InterPro" id="IPR026992">
    <property type="entry name" value="DIOX_N"/>
</dbReference>
<gene>
    <name evidence="5" type="ORF">F3Y22_tig00110637pilonHSYRG00258</name>
</gene>
<evidence type="ECO:0000313" key="5">
    <source>
        <dbReference type="EMBL" id="KAE8696926.1"/>
    </source>
</evidence>
<evidence type="ECO:0000256" key="1">
    <source>
        <dbReference type="ARBA" id="ARBA00022723"/>
    </source>
</evidence>
<dbReference type="PANTHER" id="PTHR10209">
    <property type="entry name" value="OXIDOREDUCTASE, 2OG-FE II OXYGENASE FAMILY PROTEIN"/>
    <property type="match status" value="1"/>
</dbReference>
<accession>A0A6A2ZZE2</accession>
<keyword evidence="6" id="KW-1185">Reference proteome</keyword>
<dbReference type="SUPFAM" id="SSF51197">
    <property type="entry name" value="Clavaminate synthase-like"/>
    <property type="match status" value="1"/>
</dbReference>
<dbReference type="Gene3D" id="2.60.120.330">
    <property type="entry name" value="B-lactam Antibiotic, Isopenicillin N Synthase, Chain"/>
    <property type="match status" value="1"/>
</dbReference>
<evidence type="ECO:0000259" key="4">
    <source>
        <dbReference type="Pfam" id="PF14226"/>
    </source>
</evidence>
<dbReference type="AlphaFoldDB" id="A0A6A2ZZE2"/>
<evidence type="ECO:0000256" key="3">
    <source>
        <dbReference type="ARBA" id="ARBA00023004"/>
    </source>
</evidence>
<organism evidence="5 6">
    <name type="scientific">Hibiscus syriacus</name>
    <name type="common">Rose of Sharon</name>
    <dbReference type="NCBI Taxonomy" id="106335"/>
    <lineage>
        <taxon>Eukaryota</taxon>
        <taxon>Viridiplantae</taxon>
        <taxon>Streptophyta</taxon>
        <taxon>Embryophyta</taxon>
        <taxon>Tracheophyta</taxon>
        <taxon>Spermatophyta</taxon>
        <taxon>Magnoliopsida</taxon>
        <taxon>eudicotyledons</taxon>
        <taxon>Gunneridae</taxon>
        <taxon>Pentapetalae</taxon>
        <taxon>rosids</taxon>
        <taxon>malvids</taxon>
        <taxon>Malvales</taxon>
        <taxon>Malvaceae</taxon>
        <taxon>Malvoideae</taxon>
        <taxon>Hibiscus</taxon>
    </lineage>
</organism>
<reference evidence="5" key="1">
    <citation type="submission" date="2019-09" db="EMBL/GenBank/DDBJ databases">
        <title>Draft genome information of white flower Hibiscus syriacus.</title>
        <authorList>
            <person name="Kim Y.-M."/>
        </authorList>
    </citation>
    <scope>NUCLEOTIDE SEQUENCE [LARGE SCALE GENOMIC DNA]</scope>
    <source>
        <strain evidence="5">YM2019G1</strain>
    </source>
</reference>
<dbReference type="Pfam" id="PF14226">
    <property type="entry name" value="DIOX_N"/>
    <property type="match status" value="1"/>
</dbReference>
<keyword evidence="3" id="KW-0408">Iron</keyword>
<proteinExistence type="predicted"/>
<evidence type="ECO:0000256" key="2">
    <source>
        <dbReference type="ARBA" id="ARBA00023002"/>
    </source>
</evidence>
<dbReference type="PANTHER" id="PTHR10209:SF726">
    <property type="entry name" value="OS07G0169600 PROTEIN"/>
    <property type="match status" value="1"/>
</dbReference>
<dbReference type="Proteomes" id="UP000436088">
    <property type="component" value="Unassembled WGS sequence"/>
</dbReference>
<feature type="domain" description="Non-haem dioxygenase N-terminal" evidence="4">
    <location>
        <begin position="39"/>
        <end position="106"/>
    </location>
</feature>
<sequence>MERLVTSWCNYGASPQSYICPPETRPGKVAIPSSGKVAIPIINLGEALINRNDTIINVLKATQKFGFFQAVSHGVSEKLSNDTMKVVAEFFEMLMEVKASLYSEDPNNIHHALYKIW</sequence>
<keyword evidence="1" id="KW-0479">Metal-binding</keyword>
<keyword evidence="2" id="KW-0560">Oxidoreductase</keyword>
<protein>
    <submittedName>
        <fullName evidence="5">2-oxoglutarate and Fe(II)-dependent oxygenase superfamily protein</fullName>
    </submittedName>
</protein>
<name>A0A6A2ZZE2_HIBSY</name>
<dbReference type="EMBL" id="VEPZ02001057">
    <property type="protein sequence ID" value="KAE8696926.1"/>
    <property type="molecule type" value="Genomic_DNA"/>
</dbReference>